<dbReference type="SUPFAM" id="SSF52091">
    <property type="entry name" value="SpoIIaa-like"/>
    <property type="match status" value="1"/>
</dbReference>
<dbReference type="PANTHER" id="PTHR43310:SF1">
    <property type="entry name" value="SULFATE TRANSPORTER YBAR-RELATED"/>
    <property type="match status" value="1"/>
</dbReference>
<dbReference type="InterPro" id="IPR052706">
    <property type="entry name" value="Membrane-Transporter-like"/>
</dbReference>
<evidence type="ECO:0000256" key="3">
    <source>
        <dbReference type="ARBA" id="ARBA00022989"/>
    </source>
</evidence>
<dbReference type="STRING" id="386301.SAMN05216282_10544"/>
<keyword evidence="2 5" id="KW-0812">Transmembrane</keyword>
<evidence type="ECO:0000313" key="7">
    <source>
        <dbReference type="Proteomes" id="UP000198701"/>
    </source>
</evidence>
<feature type="transmembrane region" description="Helical" evidence="5">
    <location>
        <begin position="135"/>
        <end position="152"/>
    </location>
</feature>
<evidence type="ECO:0000256" key="5">
    <source>
        <dbReference type="SAM" id="Phobius"/>
    </source>
</evidence>
<dbReference type="PANTHER" id="PTHR43310">
    <property type="entry name" value="SULFATE TRANSPORTER YBAR-RELATED"/>
    <property type="match status" value="1"/>
</dbReference>
<dbReference type="OrthoDB" id="9771198at2"/>
<dbReference type="RefSeq" id="WP_092322534.1">
    <property type="nucleotide sequence ID" value="NZ_FNFU01000005.1"/>
</dbReference>
<feature type="transmembrane region" description="Helical" evidence="5">
    <location>
        <begin position="307"/>
        <end position="325"/>
    </location>
</feature>
<feature type="transmembrane region" description="Helical" evidence="5">
    <location>
        <begin position="60"/>
        <end position="76"/>
    </location>
</feature>
<protein>
    <submittedName>
        <fullName evidence="6">Sulfate permease, SulP family</fullName>
    </submittedName>
</protein>
<dbReference type="PROSITE" id="PS50801">
    <property type="entry name" value="STAS"/>
    <property type="match status" value="1"/>
</dbReference>
<feature type="transmembrane region" description="Helical" evidence="5">
    <location>
        <begin position="369"/>
        <end position="398"/>
    </location>
</feature>
<feature type="transmembrane region" description="Helical" evidence="5">
    <location>
        <begin position="187"/>
        <end position="207"/>
    </location>
</feature>
<feature type="transmembrane region" description="Helical" evidence="5">
    <location>
        <begin position="33"/>
        <end position="54"/>
    </location>
</feature>
<dbReference type="InterPro" id="IPR036513">
    <property type="entry name" value="STAS_dom_sf"/>
</dbReference>
<proteinExistence type="predicted"/>
<name>A0A1G9B452_9MICO</name>
<feature type="transmembrane region" description="Helical" evidence="5">
    <location>
        <begin position="331"/>
        <end position="349"/>
    </location>
</feature>
<keyword evidence="3 5" id="KW-1133">Transmembrane helix</keyword>
<dbReference type="Gene3D" id="3.30.750.24">
    <property type="entry name" value="STAS domain"/>
    <property type="match status" value="1"/>
</dbReference>
<keyword evidence="7" id="KW-1185">Reference proteome</keyword>
<feature type="transmembrane region" description="Helical" evidence="5">
    <location>
        <begin position="227"/>
        <end position="248"/>
    </location>
</feature>
<comment type="subcellular location">
    <subcellularLocation>
        <location evidence="1">Membrane</location>
        <topology evidence="1">Multi-pass membrane protein</topology>
    </subcellularLocation>
</comment>
<keyword evidence="4 5" id="KW-0472">Membrane</keyword>
<evidence type="ECO:0000256" key="1">
    <source>
        <dbReference type="ARBA" id="ARBA00004141"/>
    </source>
</evidence>
<dbReference type="InterPro" id="IPR011547">
    <property type="entry name" value="SLC26A/SulP_dom"/>
</dbReference>
<dbReference type="AlphaFoldDB" id="A0A1G9B452"/>
<dbReference type="Proteomes" id="UP000198701">
    <property type="component" value="Unassembled WGS sequence"/>
</dbReference>
<dbReference type="EMBL" id="FNFU01000005">
    <property type="protein sequence ID" value="SDK34277.1"/>
    <property type="molecule type" value="Genomic_DNA"/>
</dbReference>
<dbReference type="CDD" id="cd07042">
    <property type="entry name" value="STAS_SulP_like_sulfate_transporter"/>
    <property type="match status" value="1"/>
</dbReference>
<evidence type="ECO:0000256" key="4">
    <source>
        <dbReference type="ARBA" id="ARBA00023136"/>
    </source>
</evidence>
<accession>A0A1G9B452</accession>
<feature type="transmembrane region" description="Helical" evidence="5">
    <location>
        <begin position="104"/>
        <end position="128"/>
    </location>
</feature>
<dbReference type="InterPro" id="IPR002645">
    <property type="entry name" value="STAS_dom"/>
</dbReference>
<evidence type="ECO:0000313" key="6">
    <source>
        <dbReference type="EMBL" id="SDK34277.1"/>
    </source>
</evidence>
<reference evidence="6 7" key="1">
    <citation type="submission" date="2016-10" db="EMBL/GenBank/DDBJ databases">
        <authorList>
            <person name="de Groot N.N."/>
        </authorList>
    </citation>
    <scope>NUCLEOTIDE SEQUENCE [LARGE SCALE GENOMIC DNA]</scope>
    <source>
        <strain evidence="6 7">CGMCC 1.5382</strain>
    </source>
</reference>
<feature type="transmembrane region" description="Helical" evidence="5">
    <location>
        <begin position="158"/>
        <end position="175"/>
    </location>
</feature>
<evidence type="ECO:0000256" key="2">
    <source>
        <dbReference type="ARBA" id="ARBA00022692"/>
    </source>
</evidence>
<organism evidence="6 7">
    <name type="scientific">Cryobacterium psychrotolerans</name>
    <dbReference type="NCBI Taxonomy" id="386301"/>
    <lineage>
        <taxon>Bacteria</taxon>
        <taxon>Bacillati</taxon>
        <taxon>Actinomycetota</taxon>
        <taxon>Actinomycetes</taxon>
        <taxon>Micrococcales</taxon>
        <taxon>Microbacteriaceae</taxon>
        <taxon>Cryobacterium</taxon>
    </lineage>
</organism>
<dbReference type="Pfam" id="PF00916">
    <property type="entry name" value="Sulfate_transp"/>
    <property type="match status" value="2"/>
</dbReference>
<sequence>MAIAQKSAAPSRYAAEPSVLTALRTPRILTREVLAGLVVAMALIPEAISFSIIAGVDPRVGLFSSFVMAVSIAFLGGRPAMITAATGAVALVIAPVARDYGMDYFIATVILAGIFQVVLGVVGVAKLMRFIPRSVMVGFVNSLAILIFLAQLPHLLDVPFMVYPLVAIGIIIMVVMPRVTRVVPAPLVAIVVLTIATVTLAINVPTVGDQGELPRSLPELFIPNVPLSGETFTIIAPFALAMAMVGILESLMTAKLVDEVTDTHSNKTRETWGQGVANMLSGLFGGMGGCAMIGQTMINVKASGARTRISTFLAGIFLLILVVVLGDMVAIMPMAALVAVMIIVAMLTFDWHSIRPATLKRMPRSETTVMVATVAVVVVSHNLALGVIVGVIVAMVAFARRVAHIVNVDRVVATDEPVPTAYYTVTGELFFASSNDLTTQFEYADDPERVVIDMSNSHIWDASTVAALDAITNKYERHGKRAVIEGLNESSTAMHTRLAGKMGAADH</sequence>
<dbReference type="Pfam" id="PF01740">
    <property type="entry name" value="STAS"/>
    <property type="match status" value="1"/>
</dbReference>
<gene>
    <name evidence="6" type="ORF">SAMN05216282_10544</name>
</gene>
<dbReference type="GO" id="GO:0016020">
    <property type="term" value="C:membrane"/>
    <property type="evidence" value="ECO:0007669"/>
    <property type="project" value="UniProtKB-SubCell"/>
</dbReference>